<evidence type="ECO:0000313" key="2">
    <source>
        <dbReference type="EMBL" id="MFC5299372.1"/>
    </source>
</evidence>
<gene>
    <name evidence="2" type="ORF">ACFPK8_17790</name>
</gene>
<dbReference type="Pfam" id="PF01381">
    <property type="entry name" value="HTH_3"/>
    <property type="match status" value="1"/>
</dbReference>
<proteinExistence type="predicted"/>
<dbReference type="Proteomes" id="UP001595937">
    <property type="component" value="Unassembled WGS sequence"/>
</dbReference>
<dbReference type="SUPFAM" id="SSF47413">
    <property type="entry name" value="lambda repressor-like DNA-binding domains"/>
    <property type="match status" value="1"/>
</dbReference>
<dbReference type="InterPro" id="IPR001387">
    <property type="entry name" value="Cro/C1-type_HTH"/>
</dbReference>
<name>A0ABW0FJI9_9MICO</name>
<comment type="caution">
    <text evidence="2">The sequence shown here is derived from an EMBL/GenBank/DDBJ whole genome shotgun (WGS) entry which is preliminary data.</text>
</comment>
<dbReference type="CDD" id="cd00093">
    <property type="entry name" value="HTH_XRE"/>
    <property type="match status" value="1"/>
</dbReference>
<sequence>MDEHLEPLLRELVGAVLRDERRRQGRTLAQVAATAGISMQHLSDVERGRKDPSSELLAAITGALEVTVPQLLLRAAGDAVLRGRAEADERVGAGATERFRGPALLRPETLDLTSAAAERTGQGAPGGEVSLAARPRLSLLSAA</sequence>
<dbReference type="Gene3D" id="1.10.260.40">
    <property type="entry name" value="lambda repressor-like DNA-binding domains"/>
    <property type="match status" value="1"/>
</dbReference>
<protein>
    <submittedName>
        <fullName evidence="2">Helix-turn-helix domain-containing protein</fullName>
    </submittedName>
</protein>
<feature type="domain" description="HTH cro/C1-type" evidence="1">
    <location>
        <begin position="17"/>
        <end position="71"/>
    </location>
</feature>
<dbReference type="EMBL" id="JBHSLN010000088">
    <property type="protein sequence ID" value="MFC5299372.1"/>
    <property type="molecule type" value="Genomic_DNA"/>
</dbReference>
<dbReference type="PROSITE" id="PS50943">
    <property type="entry name" value="HTH_CROC1"/>
    <property type="match status" value="1"/>
</dbReference>
<evidence type="ECO:0000259" key="1">
    <source>
        <dbReference type="PROSITE" id="PS50943"/>
    </source>
</evidence>
<dbReference type="GeneID" id="303296522"/>
<dbReference type="RefSeq" id="WP_343922879.1">
    <property type="nucleotide sequence ID" value="NZ_BAAAIR010000025.1"/>
</dbReference>
<dbReference type="SMART" id="SM00530">
    <property type="entry name" value="HTH_XRE"/>
    <property type="match status" value="1"/>
</dbReference>
<dbReference type="InterPro" id="IPR010982">
    <property type="entry name" value="Lambda_DNA-bd_dom_sf"/>
</dbReference>
<evidence type="ECO:0000313" key="3">
    <source>
        <dbReference type="Proteomes" id="UP001595937"/>
    </source>
</evidence>
<keyword evidence="3" id="KW-1185">Reference proteome</keyword>
<organism evidence="2 3">
    <name type="scientific">Brachybacterium tyrofermentans</name>
    <dbReference type="NCBI Taxonomy" id="47848"/>
    <lineage>
        <taxon>Bacteria</taxon>
        <taxon>Bacillati</taxon>
        <taxon>Actinomycetota</taxon>
        <taxon>Actinomycetes</taxon>
        <taxon>Micrococcales</taxon>
        <taxon>Dermabacteraceae</taxon>
        <taxon>Brachybacterium</taxon>
    </lineage>
</organism>
<reference evidence="3" key="1">
    <citation type="journal article" date="2019" name="Int. J. Syst. Evol. Microbiol.">
        <title>The Global Catalogue of Microorganisms (GCM) 10K type strain sequencing project: providing services to taxonomists for standard genome sequencing and annotation.</title>
        <authorList>
            <consortium name="The Broad Institute Genomics Platform"/>
            <consortium name="The Broad Institute Genome Sequencing Center for Infectious Disease"/>
            <person name="Wu L."/>
            <person name="Ma J."/>
        </authorList>
    </citation>
    <scope>NUCLEOTIDE SEQUENCE [LARGE SCALE GENOMIC DNA]</scope>
    <source>
        <strain evidence="3">CGMCC 1.16455</strain>
    </source>
</reference>
<accession>A0ABW0FJI9</accession>